<feature type="domain" description="S1 motif" evidence="5">
    <location>
        <begin position="79"/>
        <end position="154"/>
    </location>
</feature>
<keyword evidence="4" id="KW-1133">Transmembrane helix</keyword>
<dbReference type="InterPro" id="IPR045113">
    <property type="entry name" value="Rpb7-like"/>
</dbReference>
<dbReference type="Proteomes" id="UP000243423">
    <property type="component" value="Nucleomorph 1"/>
</dbReference>
<feature type="transmembrane region" description="Helical" evidence="4">
    <location>
        <begin position="26"/>
        <end position="49"/>
    </location>
</feature>
<dbReference type="GO" id="GO:0003727">
    <property type="term" value="F:single-stranded RNA binding"/>
    <property type="evidence" value="ECO:0007669"/>
    <property type="project" value="TreeGrafter"/>
</dbReference>
<dbReference type="GO" id="GO:0000932">
    <property type="term" value="C:P-body"/>
    <property type="evidence" value="ECO:0007669"/>
    <property type="project" value="TreeGrafter"/>
</dbReference>
<dbReference type="SUPFAM" id="SSF50249">
    <property type="entry name" value="Nucleic acid-binding proteins"/>
    <property type="match status" value="1"/>
</dbReference>
<dbReference type="GO" id="GO:0031369">
    <property type="term" value="F:translation initiation factor binding"/>
    <property type="evidence" value="ECO:0007669"/>
    <property type="project" value="TreeGrafter"/>
</dbReference>
<accession>F2HHJ7</accession>
<reference evidence="6 7" key="1">
    <citation type="journal article" date="2011" name="Genome Biol. Evol.">
        <title>Complete nucleomorph genome sequence of the nonphotosynthetic alga Cryptomonas paramecium reveals a core nucleomorph gene set.</title>
        <authorList>
            <person name="Tanifuji G."/>
            <person name="Onodera N.T."/>
            <person name="Wheeler T.J."/>
            <person name="Dlutek M."/>
            <person name="Donaher N."/>
            <person name="Archibald J.M."/>
        </authorList>
    </citation>
    <scope>NUCLEOTIDE SEQUENCE [LARGE SCALE GENOMIC DNA]</scope>
    <source>
        <strain evidence="6 7">CCAP977/2A</strain>
    </source>
</reference>
<dbReference type="EMBL" id="CP002172">
    <property type="protein sequence ID" value="AEA38793.1"/>
    <property type="molecule type" value="Genomic_DNA"/>
</dbReference>
<gene>
    <name evidence="6" type="primary">rpb7</name>
    <name evidence="6" type="ORF">CPARA_1gp135</name>
</gene>
<dbReference type="GeneID" id="10446967"/>
<dbReference type="Gene3D" id="2.40.50.140">
    <property type="entry name" value="Nucleic acid-binding proteins"/>
    <property type="match status" value="1"/>
</dbReference>
<proteinExistence type="predicted"/>
<organism evidence="6 7">
    <name type="scientific">Cryptomonas paramaecium</name>
    <dbReference type="NCBI Taxonomy" id="2898"/>
    <lineage>
        <taxon>Eukaryota</taxon>
        <taxon>Cryptophyceae</taxon>
        <taxon>Cryptomonadales</taxon>
        <taxon>Cryptomonadaceae</taxon>
        <taxon>Cryptomonas</taxon>
    </lineage>
</organism>
<keyword evidence="6" id="KW-0542">Nucleomorph</keyword>
<evidence type="ECO:0000256" key="4">
    <source>
        <dbReference type="SAM" id="Phobius"/>
    </source>
</evidence>
<name>F2HHJ7_9CRYP</name>
<dbReference type="Gene3D" id="3.30.1490.120">
    <property type="entry name" value="RNA polymerase Rpb7-like, N-terminal domain"/>
    <property type="match status" value="1"/>
</dbReference>
<evidence type="ECO:0000256" key="2">
    <source>
        <dbReference type="ARBA" id="ARBA00022478"/>
    </source>
</evidence>
<dbReference type="PANTHER" id="PTHR12709:SF4">
    <property type="entry name" value="DNA-DIRECTED RNA POLYMERASE II SUBUNIT RPB7"/>
    <property type="match status" value="1"/>
</dbReference>
<evidence type="ECO:0000313" key="6">
    <source>
        <dbReference type="EMBL" id="AEA38793.1"/>
    </source>
</evidence>
<dbReference type="InterPro" id="IPR012340">
    <property type="entry name" value="NA-bd_OB-fold"/>
</dbReference>
<dbReference type="SUPFAM" id="SSF88798">
    <property type="entry name" value="N-terminal, heterodimerisation domain of RBP7 (RpoE)"/>
    <property type="match status" value="1"/>
</dbReference>
<dbReference type="RefSeq" id="XP_003239691.1">
    <property type="nucleotide sequence ID" value="XM_003239643.1"/>
</dbReference>
<comment type="subcellular location">
    <subcellularLocation>
        <location evidence="1">Nucleus</location>
    </subcellularLocation>
</comment>
<keyword evidence="3" id="KW-0804">Transcription</keyword>
<keyword evidence="2" id="KW-0240">DNA-directed RNA polymerase</keyword>
<geneLocation type="nucleomorph" evidence="6"/>
<keyword evidence="4" id="KW-0472">Membrane</keyword>
<dbReference type="GO" id="GO:0005665">
    <property type="term" value="C:RNA polymerase II, core complex"/>
    <property type="evidence" value="ECO:0007669"/>
    <property type="project" value="TreeGrafter"/>
</dbReference>
<evidence type="ECO:0000256" key="3">
    <source>
        <dbReference type="ARBA" id="ARBA00023163"/>
    </source>
</evidence>
<evidence type="ECO:0000313" key="7">
    <source>
        <dbReference type="Proteomes" id="UP000243423"/>
    </source>
</evidence>
<keyword evidence="4" id="KW-0812">Transmembrane</keyword>
<dbReference type="PANTHER" id="PTHR12709">
    <property type="entry name" value="DNA-DIRECTED RNA POLYMERASE II, III"/>
    <property type="match status" value="1"/>
</dbReference>
<dbReference type="GO" id="GO:0006367">
    <property type="term" value="P:transcription initiation at RNA polymerase II promoter"/>
    <property type="evidence" value="ECO:0007669"/>
    <property type="project" value="TreeGrafter"/>
</dbReference>
<dbReference type="InterPro" id="IPR003029">
    <property type="entry name" value="S1_domain"/>
</dbReference>
<protein>
    <submittedName>
        <fullName evidence="6">RNA polymerase II RPB7 subunit-like protein</fullName>
    </submittedName>
</protein>
<dbReference type="GO" id="GO:0003697">
    <property type="term" value="F:single-stranded DNA binding"/>
    <property type="evidence" value="ECO:0007669"/>
    <property type="project" value="TreeGrafter"/>
</dbReference>
<dbReference type="AlphaFoldDB" id="F2HHJ7"/>
<dbReference type="GO" id="GO:0045948">
    <property type="term" value="P:positive regulation of translational initiation"/>
    <property type="evidence" value="ECO:0007669"/>
    <property type="project" value="TreeGrafter"/>
</dbReference>
<sequence>MFFICKLNQNIFLSPSYLKIDVKKRLTLSLVTTIEGIKLGIFGIIVAIIKLNKFWKKGKIITGSPFILYNISYKAITFKVFKGEVLDSILTNVTELGFFCESGPLQIFVSKQFIPDEYEYDNLNRCFQNRFSRIKIIKNDTIVRVRIIGLRYDSSYTQGLGSIKEPHLGKKIHGT</sequence>
<evidence type="ECO:0000256" key="1">
    <source>
        <dbReference type="ARBA" id="ARBA00004123"/>
    </source>
</evidence>
<evidence type="ECO:0000259" key="5">
    <source>
        <dbReference type="Pfam" id="PF00575"/>
    </source>
</evidence>
<dbReference type="GO" id="GO:0060213">
    <property type="term" value="P:positive regulation of nuclear-transcribed mRNA poly(A) tail shortening"/>
    <property type="evidence" value="ECO:0007669"/>
    <property type="project" value="TreeGrafter"/>
</dbReference>
<dbReference type="Pfam" id="PF00575">
    <property type="entry name" value="S1"/>
    <property type="match status" value="1"/>
</dbReference>
<dbReference type="InterPro" id="IPR036898">
    <property type="entry name" value="RNA_pol_Rpb7-like_N_sf"/>
</dbReference>
<dbReference type="FunFam" id="2.40.50.140:FF:000043">
    <property type="entry name" value="DNA-directed RNA polymerase II subunit RPB7"/>
    <property type="match status" value="1"/>
</dbReference>